<gene>
    <name evidence="1" type="ORF">J2S11_003758</name>
</gene>
<sequence>MSTTIVPIRGNTAYTINLDPSVWIFDKRKINLELFLASGERAEVPEREASGSYGIPFEPFLNHAEPLPNSTAVQLVQANGEKTVLTLAEAANGILGFAEQGKALKSSGPIIFYHDHQSKEPIPQVVAFEVIT</sequence>
<dbReference type="Proteomes" id="UP001235840">
    <property type="component" value="Unassembled WGS sequence"/>
</dbReference>
<protein>
    <recommendedName>
        <fullName evidence="3">Peptidyl-prolyl cis-trans isomerase</fullName>
    </recommendedName>
</protein>
<dbReference type="RefSeq" id="WP_307397066.1">
    <property type="nucleotide sequence ID" value="NZ_BAAADK010000049.1"/>
</dbReference>
<evidence type="ECO:0008006" key="3">
    <source>
        <dbReference type="Google" id="ProtNLM"/>
    </source>
</evidence>
<comment type="caution">
    <text evidence="1">The sequence shown here is derived from an EMBL/GenBank/DDBJ whole genome shotgun (WGS) entry which is preliminary data.</text>
</comment>
<proteinExistence type="predicted"/>
<evidence type="ECO:0000313" key="2">
    <source>
        <dbReference type="Proteomes" id="UP001235840"/>
    </source>
</evidence>
<evidence type="ECO:0000313" key="1">
    <source>
        <dbReference type="EMBL" id="MDQ0167829.1"/>
    </source>
</evidence>
<accession>A0ABT9W3K2</accession>
<reference evidence="1 2" key="1">
    <citation type="submission" date="2023-07" db="EMBL/GenBank/DDBJ databases">
        <title>Genomic Encyclopedia of Type Strains, Phase IV (KMG-IV): sequencing the most valuable type-strain genomes for metagenomic binning, comparative biology and taxonomic classification.</title>
        <authorList>
            <person name="Goeker M."/>
        </authorList>
    </citation>
    <scope>NUCLEOTIDE SEQUENCE [LARGE SCALE GENOMIC DNA]</scope>
    <source>
        <strain evidence="1 2">DSM 12751</strain>
    </source>
</reference>
<organism evidence="1 2">
    <name type="scientific">Caldalkalibacillus horti</name>
    <dbReference type="NCBI Taxonomy" id="77523"/>
    <lineage>
        <taxon>Bacteria</taxon>
        <taxon>Bacillati</taxon>
        <taxon>Bacillota</taxon>
        <taxon>Bacilli</taxon>
        <taxon>Bacillales</taxon>
        <taxon>Bacillaceae</taxon>
        <taxon>Caldalkalibacillus</taxon>
    </lineage>
</organism>
<name>A0ABT9W3K2_9BACI</name>
<keyword evidence="2" id="KW-1185">Reference proteome</keyword>
<dbReference type="EMBL" id="JAUSTY010000020">
    <property type="protein sequence ID" value="MDQ0167829.1"/>
    <property type="molecule type" value="Genomic_DNA"/>
</dbReference>